<comment type="caution">
    <text evidence="3">The sequence shown here is derived from an EMBL/GenBank/DDBJ whole genome shotgun (WGS) entry which is preliminary data.</text>
</comment>
<evidence type="ECO:0000259" key="2">
    <source>
        <dbReference type="Pfam" id="PF01321"/>
    </source>
</evidence>
<dbReference type="Gene3D" id="3.40.350.10">
    <property type="entry name" value="Creatinase/prolidase N-terminal domain"/>
    <property type="match status" value="1"/>
</dbReference>
<dbReference type="Pfam" id="PF00557">
    <property type="entry name" value="Peptidase_M24"/>
    <property type="match status" value="1"/>
</dbReference>
<dbReference type="PANTHER" id="PTHR46112:SF3">
    <property type="entry name" value="AMINOPEPTIDASE YPDF"/>
    <property type="match status" value="1"/>
</dbReference>
<dbReference type="EMBL" id="AFWF01000273">
    <property type="protein sequence ID" value="EGU32599.1"/>
    <property type="molecule type" value="Genomic_DNA"/>
</dbReference>
<accession>F9S6P9</accession>
<protein>
    <submittedName>
        <fullName evidence="3">Peptidase M24</fullName>
    </submittedName>
</protein>
<dbReference type="Proteomes" id="UP000004605">
    <property type="component" value="Unassembled WGS sequence"/>
</dbReference>
<dbReference type="AlphaFoldDB" id="F9S6P9"/>
<gene>
    <name evidence="3" type="ORF">VII00023_12286</name>
</gene>
<dbReference type="InterPro" id="IPR000994">
    <property type="entry name" value="Pept_M24"/>
</dbReference>
<evidence type="ECO:0000313" key="4">
    <source>
        <dbReference type="Proteomes" id="UP000004605"/>
    </source>
</evidence>
<dbReference type="InterPro" id="IPR036005">
    <property type="entry name" value="Creatinase/aminopeptidase-like"/>
</dbReference>
<name>F9S6P9_9VIBR</name>
<evidence type="ECO:0000259" key="1">
    <source>
        <dbReference type="Pfam" id="PF00557"/>
    </source>
</evidence>
<dbReference type="SUPFAM" id="SSF53092">
    <property type="entry name" value="Creatinase/prolidase N-terminal domain"/>
    <property type="match status" value="1"/>
</dbReference>
<dbReference type="InterPro" id="IPR029149">
    <property type="entry name" value="Creatin/AminoP/Spt16_N"/>
</dbReference>
<reference evidence="3 4" key="1">
    <citation type="journal article" date="2012" name="Int. J. Syst. Evol. Microbiol.">
        <title>Vibrio caribbeanicus sp. nov., isolated from the marine sponge Scleritoderma cyanea.</title>
        <authorList>
            <person name="Hoffmann M."/>
            <person name="Monday S.R."/>
            <person name="Allard M.W."/>
            <person name="Strain E.A."/>
            <person name="Whittaker P."/>
            <person name="Naum M."/>
            <person name="McCarthy P.J."/>
            <person name="Lopez J.V."/>
            <person name="Fischer M."/>
            <person name="Brown E.W."/>
        </authorList>
    </citation>
    <scope>NUCLEOTIDE SEQUENCE [LARGE SCALE GENOMIC DNA]</scope>
    <source>
        <strain evidence="3 4">ATCC 700023</strain>
    </source>
</reference>
<feature type="domain" description="Peptidase M24" evidence="1">
    <location>
        <begin position="133"/>
        <end position="286"/>
    </location>
</feature>
<dbReference type="Pfam" id="PF01321">
    <property type="entry name" value="Creatinase_N"/>
    <property type="match status" value="1"/>
</dbReference>
<keyword evidence="4" id="KW-1185">Reference proteome</keyword>
<dbReference type="Gene3D" id="3.90.230.10">
    <property type="entry name" value="Creatinase/methionine aminopeptidase superfamily"/>
    <property type="match status" value="1"/>
</dbReference>
<dbReference type="SUPFAM" id="SSF55920">
    <property type="entry name" value="Creatinase/aminopeptidase"/>
    <property type="match status" value="1"/>
</dbReference>
<organism evidence="3 4">
    <name type="scientific">Vibrio ichthyoenteri ATCC 700023</name>
    <dbReference type="NCBI Taxonomy" id="870968"/>
    <lineage>
        <taxon>Bacteria</taxon>
        <taxon>Pseudomonadati</taxon>
        <taxon>Pseudomonadota</taxon>
        <taxon>Gammaproteobacteria</taxon>
        <taxon>Vibrionales</taxon>
        <taxon>Vibrionaceae</taxon>
        <taxon>Vibrio</taxon>
    </lineage>
</organism>
<dbReference type="RefSeq" id="WP_006714161.1">
    <property type="nucleotide sequence ID" value="NZ_AFWF01000273.1"/>
</dbReference>
<feature type="domain" description="Creatinase N-terminal" evidence="2">
    <location>
        <begin position="11"/>
        <end position="125"/>
    </location>
</feature>
<dbReference type="InterPro" id="IPR000587">
    <property type="entry name" value="Creatinase_N"/>
</dbReference>
<sequence>MRTFNLERYHAQFDALLISDNHHKRYLSGFTGSGGHLLLTQAGAELLVGGKYWHQVAEQSPHCHRVCTDEMGWLNTLQHRLNVHGIERLGFEAHALSYQEFEGLQKGLSQRLVPTHDVISPMRCCKSAQEITLIAKACEITEAAIELGLADFHFGMSEHQLAAHLEFHARMLGADSIDFLIVVSGERGALPHGRPSDRVIGDGELITIDFGVVYKGYHSDVTRTFSTGVVSVELQDLFTAVHRAQQLGVEMLRPGMSAASVDVAVREYLSNKGYGEAFCHGLGHGVWGCKVMNSRC</sequence>
<evidence type="ECO:0000313" key="3">
    <source>
        <dbReference type="EMBL" id="EGU32599.1"/>
    </source>
</evidence>
<proteinExistence type="predicted"/>
<dbReference type="PANTHER" id="PTHR46112">
    <property type="entry name" value="AMINOPEPTIDASE"/>
    <property type="match status" value="1"/>
</dbReference>
<dbReference type="InterPro" id="IPR050659">
    <property type="entry name" value="Peptidase_M24B"/>
</dbReference>